<dbReference type="InterPro" id="IPR022385">
    <property type="entry name" value="Rhs_assc_core"/>
</dbReference>
<dbReference type="Pfam" id="PF05593">
    <property type="entry name" value="RHS_repeat"/>
    <property type="match status" value="5"/>
</dbReference>
<dbReference type="Pfam" id="PF20148">
    <property type="entry name" value="DUF6531"/>
    <property type="match status" value="1"/>
</dbReference>
<dbReference type="CDD" id="cd00603">
    <property type="entry name" value="IPT_PCSR"/>
    <property type="match status" value="1"/>
</dbReference>
<dbReference type="RefSeq" id="WP_205361014.1">
    <property type="nucleotide sequence ID" value="NZ_JADKYB010000019.1"/>
</dbReference>
<feature type="chain" id="PRO_5045913154" evidence="3">
    <location>
        <begin position="21"/>
        <end position="1790"/>
    </location>
</feature>
<sequence length="1790" mass="182278">MVGTVISVLAGLLVYAPAAAAGTAHSTSRPGAPLRHSSITRGRPAAPASAPVIRKVRDRTGAMVAQAAPRAAGPGPVRPVLITFSELAYGTSVSDQYAPAGIVFGGDAPFITGDGSNPTSPVLSGSPLFQGNIDGTFVQPDGTARTVSGFSLDVGYIDNPGSIEIDAIGANGNVLETVSANQLGIVRVNVNLPGIAGFEVHAVADESAGFAIDNVSFPGWGAANGGGPATDEQGGATNPSEHPTTCFTADPVNCATGDFFHQFDDVSVPGRGVPLDLYRTYDAERAAADGPFGNGWTFSYGMTLTTGADGSVGISQENGSLVTFSPDGSGGYTAGSRVLAGLTQEADGTWQFTRRASGDTFVFDAAGRLTAESDRNGETTSLSYADGHLSTVTDPAGRTLGFAWSGTHIVSVTDPMSRTYGYAYDADGNLLTATDRAGRAWHFGYDAAHLLTTMTDPRGGAVHNTYDAQARVTDQTDQAGLTTHWAWSGDPASDDGAVNAVTDPHGAVTVYAYSDLELVSVTHGAGTPAAASTYYAYDPATLGRTQIVDPDGATTTNSYDADGNLISSTDPTGATTSYGYNGADQVTYRQSAMSQWTWYEYDGSGNLTRTGYADGSGDTYAHDDPAHPGDVTALTDPDGRTREVTYDSYGDIVSVTRHPDATTAQTTVSRYDADGELVCTVSATAHAAGADCPADGSRAPHTATSTYDPDGLLTAVTDPNAGRTQYGYDADTNRTGVTDPKGNVTATEYDADGRTLTVTKGAGGSAPSVTATAYDIAAGADGCTGTDVLYCTATTDAKGARTVDGYDARGDLVLTARPGGHTTRYTYDLAGLRITRTDPAGRTTDYGYDGDGRPLSVHYPDAGTPDVAYAYDLDGHRTSMTDGTGTTGYTYDGRGRLSSVQDGAGHSVGYDIDPAGDLVAINYPNGQTLQRSYDGADRLASVTDWNGLETTFGYDADGNPTRTTYPNGDTVATAYDAAGQESGTAVRNADNSVLASVGYARDADALVTAETDGGALTGSTSYAYDDQNRLTAAHGASYAYDKAGNATGFAQAVQSFDASGQLTSAVTGSTGTNYGYDANGERTSSTPVLDTATHLLGAATSYGYDDEGRLTSVTAPVPTVTKVAPASGPAAGGTAVTVTGTALSQTTAVAFGHTAAAFKVTGPGTLTATAPKGTGTVDITVTTPYGTTAVTAADRFTYLPAPAVTKVSPTTGPTTGGTKVTVTGSGFTGATAVLFGTKAAKFTVTSSTVLTATAPAGTGTLDIRVTTPNGTSAASAADRFAYFLTPAVGKVSPSAGPLRGGTTVTITGTGLSGASAVHFGSVAVRPTASTASTVTVKSPAHVAGPIDVTVTTAHGTSPKVTADRFTYDAQPVVTKVSPASGTRAGNTTVTVTGRNFTGATSVHFGSRAGTRLGVWSSTRITVRSPSGTGTVDITVTSPGGTSVKGRADRFTYTTPTRRASYAAAAPRAVGAADPVPGPGQTRYTYDGDGLRTAKTTAAGTEEFVWGAGPDGAQLLADGPVSFVYGPGGRVIEQISDTGGPSASAWYFTDALGSTRALLGQDGSVTATYGYDAYGRTVTHTGTATTPLRFGGGYTDAETGFVLLVQRYYDPGTGQFLTVDPAVALTLSPYAYADGDPANLIDPSGLWGVNPVSWVVDHAGDISAVTGTLAVVIAPIPGLDVASLVLGGISVATGAIATAKDIHDGNYVQAAVDGIGTVVGGAGFGVDLAARGLQGAARAAWDAGAPVLDLARQAETWERRGTLIDRAAAGLADFGDWTDHEKLFEHEKTDC</sequence>
<feature type="region of interest" description="Disordered" evidence="2">
    <location>
        <begin position="23"/>
        <end position="50"/>
    </location>
</feature>
<protein>
    <submittedName>
        <fullName evidence="5">IPT/TIG domain-containing protein</fullName>
    </submittedName>
</protein>
<dbReference type="SUPFAM" id="SSF81296">
    <property type="entry name" value="E set domains"/>
    <property type="match status" value="4"/>
</dbReference>
<evidence type="ECO:0000256" key="1">
    <source>
        <dbReference type="ARBA" id="ARBA00022737"/>
    </source>
</evidence>
<dbReference type="Pfam" id="PF01833">
    <property type="entry name" value="TIG"/>
    <property type="match status" value="4"/>
</dbReference>
<feature type="domain" description="IPT/TIG" evidence="4">
    <location>
        <begin position="1370"/>
        <end position="1453"/>
    </location>
</feature>
<keyword evidence="6" id="KW-1185">Reference proteome</keyword>
<dbReference type="NCBIfam" id="TIGR01643">
    <property type="entry name" value="YD_repeat_2x"/>
    <property type="match status" value="13"/>
</dbReference>
<dbReference type="InterPro" id="IPR050708">
    <property type="entry name" value="T6SS_VgrG/RHS"/>
</dbReference>
<feature type="signal peptide" evidence="3">
    <location>
        <begin position="1"/>
        <end position="20"/>
    </location>
</feature>
<feature type="domain" description="IPT/TIG" evidence="4">
    <location>
        <begin position="1117"/>
        <end position="1199"/>
    </location>
</feature>
<dbReference type="InterPro" id="IPR031325">
    <property type="entry name" value="RHS_repeat"/>
</dbReference>
<evidence type="ECO:0000256" key="2">
    <source>
        <dbReference type="SAM" id="MobiDB-lite"/>
    </source>
</evidence>
<dbReference type="Proteomes" id="UP000749040">
    <property type="component" value="Unassembled WGS sequence"/>
</dbReference>
<dbReference type="InterPro" id="IPR013783">
    <property type="entry name" value="Ig-like_fold"/>
</dbReference>
<comment type="caution">
    <text evidence="5">The sequence shown here is derived from an EMBL/GenBank/DDBJ whole genome shotgun (WGS) entry which is preliminary data.</text>
</comment>
<dbReference type="EMBL" id="JADKYB010000019">
    <property type="protein sequence ID" value="MBM9508722.1"/>
    <property type="molecule type" value="Genomic_DNA"/>
</dbReference>
<gene>
    <name evidence="5" type="ORF">ITX44_30045</name>
</gene>
<accession>A0ABS2U068</accession>
<name>A0ABS2U068_9ACTN</name>
<keyword evidence="1" id="KW-0677">Repeat</keyword>
<dbReference type="NCBIfam" id="TIGR03696">
    <property type="entry name" value="Rhs_assc_core"/>
    <property type="match status" value="1"/>
</dbReference>
<dbReference type="SMART" id="SM00429">
    <property type="entry name" value="IPT"/>
    <property type="match status" value="4"/>
</dbReference>
<organism evidence="5 6">
    <name type="scientific">Actinacidiphila acididurans</name>
    <dbReference type="NCBI Taxonomy" id="2784346"/>
    <lineage>
        <taxon>Bacteria</taxon>
        <taxon>Bacillati</taxon>
        <taxon>Actinomycetota</taxon>
        <taxon>Actinomycetes</taxon>
        <taxon>Kitasatosporales</taxon>
        <taxon>Streptomycetaceae</taxon>
        <taxon>Actinacidiphila</taxon>
    </lineage>
</organism>
<dbReference type="CDD" id="cd00102">
    <property type="entry name" value="IPT"/>
    <property type="match status" value="1"/>
</dbReference>
<dbReference type="Gene3D" id="2.180.10.10">
    <property type="entry name" value="RHS repeat-associated core"/>
    <property type="match status" value="4"/>
</dbReference>
<dbReference type="InterPro" id="IPR056823">
    <property type="entry name" value="TEN-like_YD-shell"/>
</dbReference>
<dbReference type="InterPro" id="IPR014756">
    <property type="entry name" value="Ig_E-set"/>
</dbReference>
<dbReference type="PANTHER" id="PTHR32305">
    <property type="match status" value="1"/>
</dbReference>
<feature type="domain" description="IPT/TIG" evidence="4">
    <location>
        <begin position="1285"/>
        <end position="1368"/>
    </location>
</feature>
<evidence type="ECO:0000313" key="5">
    <source>
        <dbReference type="EMBL" id="MBM9508722.1"/>
    </source>
</evidence>
<dbReference type="InterPro" id="IPR006530">
    <property type="entry name" value="YD"/>
</dbReference>
<dbReference type="PANTHER" id="PTHR32305:SF15">
    <property type="entry name" value="PROTEIN RHSA-RELATED"/>
    <property type="match status" value="1"/>
</dbReference>
<dbReference type="InterPro" id="IPR045351">
    <property type="entry name" value="DUF6531"/>
</dbReference>
<proteinExistence type="predicted"/>
<dbReference type="InterPro" id="IPR017868">
    <property type="entry name" value="Filamin/ABP280_repeat-like"/>
</dbReference>
<keyword evidence="3" id="KW-0732">Signal</keyword>
<evidence type="ECO:0000256" key="3">
    <source>
        <dbReference type="SAM" id="SignalP"/>
    </source>
</evidence>
<dbReference type="PROSITE" id="PS50194">
    <property type="entry name" value="FILAMIN_REPEAT"/>
    <property type="match status" value="1"/>
</dbReference>
<feature type="domain" description="IPT/TIG" evidence="4">
    <location>
        <begin position="1201"/>
        <end position="1283"/>
    </location>
</feature>
<reference evidence="5 6" key="1">
    <citation type="submission" date="2021-01" db="EMBL/GenBank/DDBJ databases">
        <title>Streptomyces acididurans sp. nov., isolated from a peat swamp forest soil.</title>
        <authorList>
            <person name="Chantavorakit T."/>
            <person name="Duangmal K."/>
        </authorList>
    </citation>
    <scope>NUCLEOTIDE SEQUENCE [LARGE SCALE GENOMIC DNA]</scope>
    <source>
        <strain evidence="5 6">KK5PA1</strain>
    </source>
</reference>
<dbReference type="Gene3D" id="2.60.40.10">
    <property type="entry name" value="Immunoglobulins"/>
    <property type="match status" value="4"/>
</dbReference>
<evidence type="ECO:0000259" key="4">
    <source>
        <dbReference type="SMART" id="SM00429"/>
    </source>
</evidence>
<evidence type="ECO:0000313" key="6">
    <source>
        <dbReference type="Proteomes" id="UP000749040"/>
    </source>
</evidence>
<dbReference type="InterPro" id="IPR002909">
    <property type="entry name" value="IPT_dom"/>
</dbReference>
<dbReference type="Pfam" id="PF25023">
    <property type="entry name" value="TEN_YD-shell"/>
    <property type="match status" value="2"/>
</dbReference>